<comment type="caution">
    <text evidence="2">The sequence shown here is derived from an EMBL/GenBank/DDBJ whole genome shotgun (WGS) entry which is preliminary data.</text>
</comment>
<proteinExistence type="predicted"/>
<dbReference type="GO" id="GO:0016740">
    <property type="term" value="F:transferase activity"/>
    <property type="evidence" value="ECO:0007669"/>
    <property type="project" value="UniProtKB-KW"/>
</dbReference>
<dbReference type="Gene3D" id="3.90.550.10">
    <property type="entry name" value="Spore Coat Polysaccharide Biosynthesis Protein SpsA, Chain A"/>
    <property type="match status" value="1"/>
</dbReference>
<evidence type="ECO:0000259" key="1">
    <source>
        <dbReference type="Pfam" id="PF00535"/>
    </source>
</evidence>
<protein>
    <submittedName>
        <fullName evidence="2">Glycosyl transferase</fullName>
    </submittedName>
</protein>
<sequence length="228" mass="26109">MKKLSIIVPVFNEEKTIGEILTHVVSMPMSGWTKEVIVIDDGSTDGTRTILTKWEKKVHVIYKDRNEGKGSAVTIGFRRATGDIVLIQDADLEYSPQDYPTLLAPFDNQHVNVVYGSRFIGPHLSTMFVYAQGNKFVTFMTNILFNSNITDMETGYKVFRKEVLKVMTLKAKRFDMEPEITAKVLKEGYQIYEVPISYFGRKFSEGKKLTWRDGVVALLTLIKYRFID</sequence>
<gene>
    <name evidence="2" type="ORF">A2Z00_02505</name>
</gene>
<accession>A0A1F5ZG86</accession>
<dbReference type="Proteomes" id="UP000177268">
    <property type="component" value="Unassembled WGS sequence"/>
</dbReference>
<evidence type="ECO:0000313" key="2">
    <source>
        <dbReference type="EMBL" id="OGG11323.1"/>
    </source>
</evidence>
<dbReference type="AlphaFoldDB" id="A0A1F5ZG86"/>
<reference evidence="2 3" key="1">
    <citation type="journal article" date="2016" name="Nat. Commun.">
        <title>Thousands of microbial genomes shed light on interconnected biogeochemical processes in an aquifer system.</title>
        <authorList>
            <person name="Anantharaman K."/>
            <person name="Brown C.T."/>
            <person name="Hug L.A."/>
            <person name="Sharon I."/>
            <person name="Castelle C.J."/>
            <person name="Probst A.J."/>
            <person name="Thomas B.C."/>
            <person name="Singh A."/>
            <person name="Wilkins M.J."/>
            <person name="Karaoz U."/>
            <person name="Brodie E.L."/>
            <person name="Williams K.H."/>
            <person name="Hubbard S.S."/>
            <person name="Banfield J.F."/>
        </authorList>
    </citation>
    <scope>NUCLEOTIDE SEQUENCE [LARGE SCALE GENOMIC DNA]</scope>
</reference>
<dbReference type="PANTHER" id="PTHR48090:SF7">
    <property type="entry name" value="RFBJ PROTEIN"/>
    <property type="match status" value="1"/>
</dbReference>
<dbReference type="Pfam" id="PF00535">
    <property type="entry name" value="Glycos_transf_2"/>
    <property type="match status" value="1"/>
</dbReference>
<dbReference type="InterPro" id="IPR029044">
    <property type="entry name" value="Nucleotide-diphossugar_trans"/>
</dbReference>
<keyword evidence="2" id="KW-0808">Transferase</keyword>
<dbReference type="STRING" id="1798370.A2Z00_02505"/>
<dbReference type="PANTHER" id="PTHR48090">
    <property type="entry name" value="UNDECAPRENYL-PHOSPHATE 4-DEOXY-4-FORMAMIDO-L-ARABINOSE TRANSFERASE-RELATED"/>
    <property type="match status" value="1"/>
</dbReference>
<feature type="domain" description="Glycosyltransferase 2-like" evidence="1">
    <location>
        <begin position="5"/>
        <end position="165"/>
    </location>
</feature>
<dbReference type="CDD" id="cd04179">
    <property type="entry name" value="DPM_DPG-synthase_like"/>
    <property type="match status" value="1"/>
</dbReference>
<dbReference type="SUPFAM" id="SSF53448">
    <property type="entry name" value="Nucleotide-diphospho-sugar transferases"/>
    <property type="match status" value="1"/>
</dbReference>
<dbReference type="EMBL" id="MFIZ01000033">
    <property type="protein sequence ID" value="OGG11323.1"/>
    <property type="molecule type" value="Genomic_DNA"/>
</dbReference>
<dbReference type="InterPro" id="IPR050256">
    <property type="entry name" value="Glycosyltransferase_2"/>
</dbReference>
<name>A0A1F5ZG86_9BACT</name>
<evidence type="ECO:0000313" key="3">
    <source>
        <dbReference type="Proteomes" id="UP000177268"/>
    </source>
</evidence>
<dbReference type="InterPro" id="IPR001173">
    <property type="entry name" value="Glyco_trans_2-like"/>
</dbReference>
<organism evidence="2 3">
    <name type="scientific">Candidatus Gottesmanbacteria bacterium RBG_13_45_10</name>
    <dbReference type="NCBI Taxonomy" id="1798370"/>
    <lineage>
        <taxon>Bacteria</taxon>
        <taxon>Candidatus Gottesmaniibacteriota</taxon>
    </lineage>
</organism>